<dbReference type="Proteomes" id="UP000187046">
    <property type="component" value="Unassembled WGS sequence"/>
</dbReference>
<proteinExistence type="inferred from homology"/>
<keyword evidence="6" id="KW-0804">Transcription</keyword>
<dbReference type="InterPro" id="IPR002481">
    <property type="entry name" value="FUR"/>
</dbReference>
<evidence type="ECO:0000313" key="8">
    <source>
        <dbReference type="Proteomes" id="UP000187046"/>
    </source>
</evidence>
<keyword evidence="4" id="KW-0805">Transcription regulation</keyword>
<evidence type="ECO:0000256" key="3">
    <source>
        <dbReference type="ARBA" id="ARBA00022833"/>
    </source>
</evidence>
<protein>
    <submittedName>
        <fullName evidence="7">Transcriptional repressor</fullName>
    </submittedName>
</protein>
<evidence type="ECO:0000256" key="2">
    <source>
        <dbReference type="ARBA" id="ARBA00022491"/>
    </source>
</evidence>
<evidence type="ECO:0000313" key="7">
    <source>
        <dbReference type="EMBL" id="OMI27745.1"/>
    </source>
</evidence>
<accession>A0ABX3I3Y1</accession>
<comment type="similarity">
    <text evidence="1">Belongs to the Fur family.</text>
</comment>
<dbReference type="Gene3D" id="1.10.10.10">
    <property type="entry name" value="Winged helix-like DNA-binding domain superfamily/Winged helix DNA-binding domain"/>
    <property type="match status" value="1"/>
</dbReference>
<dbReference type="PANTHER" id="PTHR33202">
    <property type="entry name" value="ZINC UPTAKE REGULATION PROTEIN"/>
    <property type="match status" value="1"/>
</dbReference>
<dbReference type="InterPro" id="IPR043135">
    <property type="entry name" value="Fur_C"/>
</dbReference>
<dbReference type="PANTHER" id="PTHR33202:SF8">
    <property type="entry name" value="PEROXIDE-RESPONSIVE REPRESSOR PERR"/>
    <property type="match status" value="1"/>
</dbReference>
<keyword evidence="5" id="KW-0238">DNA-binding</keyword>
<reference evidence="7 8" key="1">
    <citation type="submission" date="2016-12" db="EMBL/GenBank/DDBJ databases">
        <title>Bacillus phylogenomics.</title>
        <authorList>
            <person name="Dunlap C."/>
        </authorList>
    </citation>
    <scope>NUCLEOTIDE SEQUENCE [LARGE SCALE GENOMIC DNA]</scope>
    <source>
        <strain evidence="7 8">NRRL B-41327</strain>
    </source>
</reference>
<evidence type="ECO:0000256" key="5">
    <source>
        <dbReference type="ARBA" id="ARBA00023125"/>
    </source>
</evidence>
<dbReference type="CDD" id="cd07153">
    <property type="entry name" value="Fur_like"/>
    <property type="match status" value="1"/>
</dbReference>
<evidence type="ECO:0000256" key="6">
    <source>
        <dbReference type="ARBA" id="ARBA00023163"/>
    </source>
</evidence>
<comment type="caution">
    <text evidence="7">The sequence shown here is derived from an EMBL/GenBank/DDBJ whole genome shotgun (WGS) entry which is preliminary data.</text>
</comment>
<dbReference type="RefSeq" id="WP_076791288.1">
    <property type="nucleotide sequence ID" value="NZ_MRBL01000010.1"/>
</dbReference>
<dbReference type="InterPro" id="IPR036390">
    <property type="entry name" value="WH_DNA-bd_sf"/>
</dbReference>
<dbReference type="Pfam" id="PF01475">
    <property type="entry name" value="FUR"/>
    <property type="match status" value="1"/>
</dbReference>
<keyword evidence="3" id="KW-0862">Zinc</keyword>
<evidence type="ECO:0000256" key="4">
    <source>
        <dbReference type="ARBA" id="ARBA00023015"/>
    </source>
</evidence>
<evidence type="ECO:0000256" key="1">
    <source>
        <dbReference type="ARBA" id="ARBA00007957"/>
    </source>
</evidence>
<organism evidence="7 8">
    <name type="scientific">Bacillus haynesii</name>
    <dbReference type="NCBI Taxonomy" id="1925021"/>
    <lineage>
        <taxon>Bacteria</taxon>
        <taxon>Bacillati</taxon>
        <taxon>Bacillota</taxon>
        <taxon>Bacilli</taxon>
        <taxon>Bacillales</taxon>
        <taxon>Bacillaceae</taxon>
        <taxon>Bacillus</taxon>
    </lineage>
</organism>
<dbReference type="Gene3D" id="3.30.1490.190">
    <property type="match status" value="1"/>
</dbReference>
<dbReference type="SUPFAM" id="SSF46785">
    <property type="entry name" value="Winged helix' DNA-binding domain"/>
    <property type="match status" value="1"/>
</dbReference>
<keyword evidence="8" id="KW-1185">Reference proteome</keyword>
<dbReference type="InterPro" id="IPR036388">
    <property type="entry name" value="WH-like_DNA-bd_sf"/>
</dbReference>
<gene>
    <name evidence="7" type="ORF">BTA31_10160</name>
</gene>
<dbReference type="EMBL" id="MRBL01000010">
    <property type="protein sequence ID" value="OMI27745.1"/>
    <property type="molecule type" value="Genomic_DNA"/>
</dbReference>
<keyword evidence="2" id="KW-0678">Repressor</keyword>
<sequence length="161" mass="18775">MEKETNVKQEAMAQLKRKGIRMTPQRLAIYHYFLANRNHPTIADIEQSLREVYPAVSTATIYNTIRYFKQEGLIKELGFADPLRFDLAAEEHDHVICEVCGKIVDFHCPQLEKVKDIAVRKTGYKVTHHRLELYGICKDCQAKRKYAAKEKRLKGDKILKR</sequence>
<name>A0ABX3I3Y1_9BACI</name>